<evidence type="ECO:0000256" key="6">
    <source>
        <dbReference type="ARBA" id="ARBA00022692"/>
    </source>
</evidence>
<evidence type="ECO:0000256" key="9">
    <source>
        <dbReference type="ARBA" id="ARBA00034524"/>
    </source>
</evidence>
<dbReference type="CDD" id="cd13959">
    <property type="entry name" value="PT_UbiA_COQ2"/>
    <property type="match status" value="1"/>
</dbReference>
<organism evidence="11 12">
    <name type="scientific">Clostridium paridis</name>
    <dbReference type="NCBI Taxonomy" id="2803863"/>
    <lineage>
        <taxon>Bacteria</taxon>
        <taxon>Bacillati</taxon>
        <taxon>Bacillota</taxon>
        <taxon>Clostridia</taxon>
        <taxon>Eubacteriales</taxon>
        <taxon>Clostridiaceae</taxon>
        <taxon>Clostridium</taxon>
    </lineage>
</organism>
<evidence type="ECO:0000313" key="11">
    <source>
        <dbReference type="EMBL" id="MBL4932847.1"/>
    </source>
</evidence>
<evidence type="ECO:0000256" key="10">
    <source>
        <dbReference type="SAM" id="Phobius"/>
    </source>
</evidence>
<comment type="subcellular location">
    <subcellularLocation>
        <location evidence="2">Membrane</location>
        <topology evidence="2">Multi-pass membrane protein</topology>
    </subcellularLocation>
</comment>
<dbReference type="InterPro" id="IPR006371">
    <property type="entry name" value="Polyprenyltransferase_UbiA-li"/>
</dbReference>
<keyword evidence="5" id="KW-0808">Transferase</keyword>
<keyword evidence="4" id="KW-0997">Cell inner membrane</keyword>
<dbReference type="AlphaFoldDB" id="A0A937K4N1"/>
<keyword evidence="8 10" id="KW-0472">Membrane</keyword>
<dbReference type="Proteomes" id="UP000623681">
    <property type="component" value="Unassembled WGS sequence"/>
</dbReference>
<comment type="similarity">
    <text evidence="3">Belongs to the UbiA prenyltransferase family.</text>
</comment>
<name>A0A937K4N1_9CLOT</name>
<dbReference type="Gene3D" id="1.10.357.140">
    <property type="entry name" value="UbiA prenyltransferase"/>
    <property type="match status" value="1"/>
</dbReference>
<dbReference type="InterPro" id="IPR044878">
    <property type="entry name" value="UbiA_sf"/>
</dbReference>
<evidence type="ECO:0000256" key="5">
    <source>
        <dbReference type="ARBA" id="ARBA00022679"/>
    </source>
</evidence>
<feature type="transmembrane region" description="Helical" evidence="10">
    <location>
        <begin position="47"/>
        <end position="67"/>
    </location>
</feature>
<sequence>MVFNKVIKKAHDYGVLVMFSHTIFSLSFALISMLLAGNGMPPINKLIWILVAFLGARTGANAINRVIDAEIDKKNPRTSVRQIPQGKMNKREVIVFSIVCFLVMVFAAAQLNLLCLILSPIALFLMTIYSYTKRFTWMCHLVLGVTCAAAPVGAWIAVTGSISLLPLFMGAANTLWVAGFDIIYGAQDYEFDTNNGINSIPARFGVKNSLLISSFFHVLAMIFLVIVGLLSSSLGIIYFIGLAIIGVLFFVEHKIISPDNLSQVTIASYGINQIVSIVLLIFGLIDFFI</sequence>
<evidence type="ECO:0000256" key="7">
    <source>
        <dbReference type="ARBA" id="ARBA00022989"/>
    </source>
</evidence>
<dbReference type="NCBIfam" id="TIGR01475">
    <property type="entry name" value="ubiA_other"/>
    <property type="match status" value="1"/>
</dbReference>
<dbReference type="PANTHER" id="PTHR11048:SF28">
    <property type="entry name" value="4-HYDROXYBENZOATE POLYPRENYLTRANSFERASE, MITOCHONDRIAL"/>
    <property type="match status" value="1"/>
</dbReference>
<keyword evidence="4" id="KW-1003">Cell membrane</keyword>
<dbReference type="EMBL" id="JAESWA010000023">
    <property type="protein sequence ID" value="MBL4932847.1"/>
    <property type="molecule type" value="Genomic_DNA"/>
</dbReference>
<comment type="caution">
    <text evidence="11">The sequence shown here is derived from an EMBL/GenBank/DDBJ whole genome shotgun (WGS) entry which is preliminary data.</text>
</comment>
<dbReference type="InterPro" id="IPR000537">
    <property type="entry name" value="UbiA_prenyltransferase"/>
</dbReference>
<dbReference type="Pfam" id="PF01040">
    <property type="entry name" value="UbiA"/>
    <property type="match status" value="1"/>
</dbReference>
<dbReference type="GO" id="GO:0005886">
    <property type="term" value="C:plasma membrane"/>
    <property type="evidence" value="ECO:0007669"/>
    <property type="project" value="TreeGrafter"/>
</dbReference>
<dbReference type="FunFam" id="1.20.120.1780:FF:000001">
    <property type="entry name" value="4-hydroxybenzoate octaprenyltransferase"/>
    <property type="match status" value="1"/>
</dbReference>
<dbReference type="EC" id="2.5.1.39" evidence="9"/>
<dbReference type="RefSeq" id="WP_202768233.1">
    <property type="nucleotide sequence ID" value="NZ_JAESWA010000023.1"/>
</dbReference>
<proteinExistence type="inferred from homology"/>
<gene>
    <name evidence="11" type="ORF">JK634_13625</name>
</gene>
<protein>
    <recommendedName>
        <fullName evidence="9">4-hydroxybenzoate polyprenyltransferase</fullName>
        <ecNumber evidence="9">2.5.1.39</ecNumber>
    </recommendedName>
</protein>
<reference evidence="11" key="1">
    <citation type="submission" date="2021-01" db="EMBL/GenBank/DDBJ databases">
        <title>Genome public.</title>
        <authorList>
            <person name="Liu C."/>
            <person name="Sun Q."/>
        </authorList>
    </citation>
    <scope>NUCLEOTIDE SEQUENCE</scope>
    <source>
        <strain evidence="11">YIM B02565</strain>
    </source>
</reference>
<feature type="transmembrane region" description="Helical" evidence="10">
    <location>
        <begin position="236"/>
        <end position="252"/>
    </location>
</feature>
<comment type="cofactor">
    <cofactor evidence="1">
        <name>Mg(2+)</name>
        <dbReference type="ChEBI" id="CHEBI:18420"/>
    </cofactor>
</comment>
<evidence type="ECO:0000256" key="4">
    <source>
        <dbReference type="ARBA" id="ARBA00022519"/>
    </source>
</evidence>
<dbReference type="InterPro" id="IPR039653">
    <property type="entry name" value="Prenyltransferase"/>
</dbReference>
<feature type="transmembrane region" description="Helical" evidence="10">
    <location>
        <begin position="88"/>
        <end position="105"/>
    </location>
</feature>
<dbReference type="GO" id="GO:0008412">
    <property type="term" value="F:4-hydroxybenzoate polyprenyltransferase activity"/>
    <property type="evidence" value="ECO:0007669"/>
    <property type="project" value="UniProtKB-EC"/>
</dbReference>
<keyword evidence="6 10" id="KW-0812">Transmembrane</keyword>
<feature type="transmembrane region" description="Helical" evidence="10">
    <location>
        <begin position="210"/>
        <end position="230"/>
    </location>
</feature>
<evidence type="ECO:0000313" key="12">
    <source>
        <dbReference type="Proteomes" id="UP000623681"/>
    </source>
</evidence>
<dbReference type="Gene3D" id="1.20.120.1780">
    <property type="entry name" value="UbiA prenyltransferase"/>
    <property type="match status" value="1"/>
</dbReference>
<dbReference type="PANTHER" id="PTHR11048">
    <property type="entry name" value="PRENYLTRANSFERASES"/>
    <property type="match status" value="1"/>
</dbReference>
<feature type="transmembrane region" description="Helical" evidence="10">
    <location>
        <begin position="164"/>
        <end position="184"/>
    </location>
</feature>
<feature type="transmembrane region" description="Helical" evidence="10">
    <location>
        <begin position="264"/>
        <end position="285"/>
    </location>
</feature>
<evidence type="ECO:0000256" key="8">
    <source>
        <dbReference type="ARBA" id="ARBA00023136"/>
    </source>
</evidence>
<feature type="transmembrane region" description="Helical" evidence="10">
    <location>
        <begin position="12"/>
        <end position="35"/>
    </location>
</feature>
<keyword evidence="7 10" id="KW-1133">Transmembrane helix</keyword>
<dbReference type="GO" id="GO:0006744">
    <property type="term" value="P:ubiquinone biosynthetic process"/>
    <property type="evidence" value="ECO:0007669"/>
    <property type="project" value="TreeGrafter"/>
</dbReference>
<keyword evidence="12" id="KW-1185">Reference proteome</keyword>
<accession>A0A937K4N1</accession>
<evidence type="ECO:0000256" key="3">
    <source>
        <dbReference type="ARBA" id="ARBA00005985"/>
    </source>
</evidence>
<evidence type="ECO:0000256" key="2">
    <source>
        <dbReference type="ARBA" id="ARBA00004141"/>
    </source>
</evidence>
<evidence type="ECO:0000256" key="1">
    <source>
        <dbReference type="ARBA" id="ARBA00001946"/>
    </source>
</evidence>
<feature type="transmembrane region" description="Helical" evidence="10">
    <location>
        <begin position="138"/>
        <end position="158"/>
    </location>
</feature>
<dbReference type="FunFam" id="1.10.357.140:FF:000008">
    <property type="entry name" value="4-hydroxybenzoate octaprenyltransferase"/>
    <property type="match status" value="1"/>
</dbReference>